<keyword evidence="2" id="KW-1185">Reference proteome</keyword>
<dbReference type="AlphaFoldDB" id="A0A1R3I933"/>
<gene>
    <name evidence="1" type="ORF">COLO4_24560</name>
</gene>
<proteinExistence type="predicted"/>
<name>A0A1R3I933_9ROSI</name>
<evidence type="ECO:0000313" key="1">
    <source>
        <dbReference type="EMBL" id="OMO79079.1"/>
    </source>
</evidence>
<reference evidence="2" key="1">
    <citation type="submission" date="2013-09" db="EMBL/GenBank/DDBJ databases">
        <title>Corchorus olitorius genome sequencing.</title>
        <authorList>
            <person name="Alam M."/>
            <person name="Haque M.S."/>
            <person name="Islam M.S."/>
            <person name="Emdad E.M."/>
            <person name="Islam M.M."/>
            <person name="Ahmed B."/>
            <person name="Halim A."/>
            <person name="Hossen Q.M.M."/>
            <person name="Hossain M.Z."/>
            <person name="Ahmed R."/>
            <person name="Khan M.M."/>
            <person name="Islam R."/>
            <person name="Rashid M.M."/>
            <person name="Khan S.A."/>
            <person name="Rahman M.S."/>
            <person name="Alam M."/>
            <person name="Yahiya A.S."/>
            <person name="Khan M.S."/>
            <person name="Azam M.S."/>
            <person name="Haque T."/>
            <person name="Lashkar M.Z.H."/>
            <person name="Akhand A.I."/>
            <person name="Morshed G."/>
            <person name="Roy S."/>
            <person name="Uddin K.S."/>
            <person name="Rabeya T."/>
            <person name="Hossain A.S."/>
            <person name="Chowdhury A."/>
            <person name="Snigdha A.R."/>
            <person name="Mortoza M.S."/>
            <person name="Matin S.A."/>
            <person name="Hoque S.M.E."/>
            <person name="Islam M.K."/>
            <person name="Roy D.K."/>
            <person name="Haider R."/>
            <person name="Moosa M.M."/>
            <person name="Elias S.M."/>
            <person name="Hasan A.M."/>
            <person name="Jahan S."/>
            <person name="Shafiuddin M."/>
            <person name="Mahmood N."/>
            <person name="Shommy N.S."/>
        </authorList>
    </citation>
    <scope>NUCLEOTIDE SEQUENCE [LARGE SCALE GENOMIC DNA]</scope>
    <source>
        <strain evidence="2">cv. O-4</strain>
    </source>
</reference>
<protein>
    <submittedName>
        <fullName evidence="1">Uncharacterized protein</fullName>
    </submittedName>
</protein>
<sequence>MVNGINQLEQRSVRRRLVQSTLFVPKSPEIGPKVDHKDQFSDLYFLSRFCLPISSFLTIFQAIFSLFDNIECLIGVGKVEQGG</sequence>
<organism evidence="1 2">
    <name type="scientific">Corchorus olitorius</name>
    <dbReference type="NCBI Taxonomy" id="93759"/>
    <lineage>
        <taxon>Eukaryota</taxon>
        <taxon>Viridiplantae</taxon>
        <taxon>Streptophyta</taxon>
        <taxon>Embryophyta</taxon>
        <taxon>Tracheophyta</taxon>
        <taxon>Spermatophyta</taxon>
        <taxon>Magnoliopsida</taxon>
        <taxon>eudicotyledons</taxon>
        <taxon>Gunneridae</taxon>
        <taxon>Pentapetalae</taxon>
        <taxon>rosids</taxon>
        <taxon>malvids</taxon>
        <taxon>Malvales</taxon>
        <taxon>Malvaceae</taxon>
        <taxon>Grewioideae</taxon>
        <taxon>Apeibeae</taxon>
        <taxon>Corchorus</taxon>
    </lineage>
</organism>
<comment type="caution">
    <text evidence="1">The sequence shown here is derived from an EMBL/GenBank/DDBJ whole genome shotgun (WGS) entry which is preliminary data.</text>
</comment>
<accession>A0A1R3I933</accession>
<dbReference type="EMBL" id="AWUE01018653">
    <property type="protein sequence ID" value="OMO79079.1"/>
    <property type="molecule type" value="Genomic_DNA"/>
</dbReference>
<evidence type="ECO:0000313" key="2">
    <source>
        <dbReference type="Proteomes" id="UP000187203"/>
    </source>
</evidence>
<dbReference type="Proteomes" id="UP000187203">
    <property type="component" value="Unassembled WGS sequence"/>
</dbReference>